<protein>
    <submittedName>
        <fullName evidence="3">Uncharacterized protein</fullName>
    </submittedName>
</protein>
<feature type="transmembrane region" description="Helical" evidence="2">
    <location>
        <begin position="35"/>
        <end position="56"/>
    </location>
</feature>
<comment type="caution">
    <text evidence="3">The sequence shown here is derived from an EMBL/GenBank/DDBJ whole genome shotgun (WGS) entry which is preliminary data.</text>
</comment>
<reference evidence="3 4" key="1">
    <citation type="submission" date="2020-07" db="EMBL/GenBank/DDBJ databases">
        <title>MOT database genomes.</title>
        <authorList>
            <person name="Joseph S."/>
            <person name="Aduse-Opoku J."/>
            <person name="Hashim A."/>
            <person name="Wade W."/>
            <person name="Curtis M."/>
        </authorList>
    </citation>
    <scope>NUCLEOTIDE SEQUENCE [LARGE SCALE GENOMIC DNA]</scope>
    <source>
        <strain evidence="3 4">DSM 100099</strain>
    </source>
</reference>
<feature type="region of interest" description="Disordered" evidence="1">
    <location>
        <begin position="61"/>
        <end position="87"/>
    </location>
</feature>
<keyword evidence="2" id="KW-0472">Membrane</keyword>
<keyword evidence="2" id="KW-1133">Transmembrane helix</keyword>
<feature type="region of interest" description="Disordered" evidence="1">
    <location>
        <begin position="1"/>
        <end position="24"/>
    </location>
</feature>
<feature type="compositionally biased region" description="Pro residues" evidence="1">
    <location>
        <begin position="220"/>
        <end position="242"/>
    </location>
</feature>
<dbReference type="EMBL" id="JACBYE010000018">
    <property type="protein sequence ID" value="NYS93663.1"/>
    <property type="molecule type" value="Genomic_DNA"/>
</dbReference>
<dbReference type="Proteomes" id="UP000561011">
    <property type="component" value="Unassembled WGS sequence"/>
</dbReference>
<evidence type="ECO:0000256" key="2">
    <source>
        <dbReference type="SAM" id="Phobius"/>
    </source>
</evidence>
<gene>
    <name evidence="3" type="ORF">HZZ10_09025</name>
</gene>
<accession>A0A853EWF6</accession>
<keyword evidence="4" id="KW-1185">Reference proteome</keyword>
<keyword evidence="2" id="KW-0812">Transmembrane</keyword>
<evidence type="ECO:0000313" key="3">
    <source>
        <dbReference type="EMBL" id="NYS93663.1"/>
    </source>
</evidence>
<feature type="region of interest" description="Disordered" evidence="1">
    <location>
        <begin position="184"/>
        <end position="242"/>
    </location>
</feature>
<evidence type="ECO:0000313" key="4">
    <source>
        <dbReference type="Proteomes" id="UP000561011"/>
    </source>
</evidence>
<feature type="compositionally biased region" description="Low complexity" evidence="1">
    <location>
        <begin position="71"/>
        <end position="87"/>
    </location>
</feature>
<dbReference type="AlphaFoldDB" id="A0A853EWF6"/>
<name>A0A853EWF6_9MICO</name>
<evidence type="ECO:0000256" key="1">
    <source>
        <dbReference type="SAM" id="MobiDB-lite"/>
    </source>
</evidence>
<proteinExistence type="predicted"/>
<dbReference type="RefSeq" id="WP_156382885.1">
    <property type="nucleotide sequence ID" value="NZ_JACBYE010000018.1"/>
</dbReference>
<sequence length="242" mass="24865">MPLTGAVMPQDRSPLDHLPDDGAPDALSARRQRQILLALLSVLLVVGAVVVLVLLASQREPVPGGTVTDDPGTSSPTAEPSATSTPDADLDAALADLDSSRSTLETAVLSADELLRATDGKVADPASRTGLVDALAVAQSALDADVDRTRLSDVQTATTRLRATTASLQHAAGIVADSHEEWLLQQQPPPTSTPVAPAPGPTVDPLPLPVPTGPGGEPGPLTPPDRTPRPGPQPIPIPDDQR</sequence>
<organism evidence="3 4">
    <name type="scientific">Sanguibacter inulinus</name>
    <dbReference type="NCBI Taxonomy" id="60922"/>
    <lineage>
        <taxon>Bacteria</taxon>
        <taxon>Bacillati</taxon>
        <taxon>Actinomycetota</taxon>
        <taxon>Actinomycetes</taxon>
        <taxon>Micrococcales</taxon>
        <taxon>Sanguibacteraceae</taxon>
        <taxon>Sanguibacter</taxon>
    </lineage>
</organism>
<feature type="compositionally biased region" description="Pro residues" evidence="1">
    <location>
        <begin position="187"/>
        <end position="212"/>
    </location>
</feature>